<accession>A0A9X1UZQ7</accession>
<gene>
    <name evidence="1" type="ORF">LU635_13155</name>
</gene>
<keyword evidence="2" id="KW-1185">Reference proteome</keyword>
<organism evidence="1 2">
    <name type="scientific">Christiangramia crocea</name>
    <dbReference type="NCBI Taxonomy" id="2904124"/>
    <lineage>
        <taxon>Bacteria</taxon>
        <taxon>Pseudomonadati</taxon>
        <taxon>Bacteroidota</taxon>
        <taxon>Flavobacteriia</taxon>
        <taxon>Flavobacteriales</taxon>
        <taxon>Flavobacteriaceae</taxon>
        <taxon>Christiangramia</taxon>
    </lineage>
</organism>
<evidence type="ECO:0000313" key="2">
    <source>
        <dbReference type="Proteomes" id="UP001139344"/>
    </source>
</evidence>
<dbReference type="InterPro" id="IPR045459">
    <property type="entry name" value="DUF5908"/>
</dbReference>
<dbReference type="Proteomes" id="UP001139344">
    <property type="component" value="Unassembled WGS sequence"/>
</dbReference>
<dbReference type="RefSeq" id="WP_240099955.1">
    <property type="nucleotide sequence ID" value="NZ_JAJSON010000025.1"/>
</dbReference>
<dbReference type="AlphaFoldDB" id="A0A9X1UZQ7"/>
<protein>
    <submittedName>
        <fullName evidence="1">DUF5908 family protein</fullName>
    </submittedName>
</protein>
<sequence>MPVEINELHIKIQVAEDTAPGERKSKSQIARDKEELVQACVEAVMEIIELKKQR</sequence>
<dbReference type="Pfam" id="PF19265">
    <property type="entry name" value="DUF5908"/>
    <property type="match status" value="1"/>
</dbReference>
<proteinExistence type="predicted"/>
<reference evidence="1" key="1">
    <citation type="submission" date="2021-12" db="EMBL/GenBank/DDBJ databases">
        <title>Description of Gramella crocea sp. nov., a new bacterium isolated from activated sludge.</title>
        <authorList>
            <person name="Zhang X."/>
        </authorList>
    </citation>
    <scope>NUCLEOTIDE SEQUENCE</scope>
    <source>
        <strain evidence="1">YB25</strain>
    </source>
</reference>
<evidence type="ECO:0000313" key="1">
    <source>
        <dbReference type="EMBL" id="MCG9972589.1"/>
    </source>
</evidence>
<name>A0A9X1UZQ7_9FLAO</name>
<dbReference type="EMBL" id="JAJSON010000025">
    <property type="protein sequence ID" value="MCG9972589.1"/>
    <property type="molecule type" value="Genomic_DNA"/>
</dbReference>
<comment type="caution">
    <text evidence="1">The sequence shown here is derived from an EMBL/GenBank/DDBJ whole genome shotgun (WGS) entry which is preliminary data.</text>
</comment>